<evidence type="ECO:0000313" key="3">
    <source>
        <dbReference type="EMBL" id="HIX60700.1"/>
    </source>
</evidence>
<dbReference type="Proteomes" id="UP000824248">
    <property type="component" value="Unassembled WGS sequence"/>
</dbReference>
<dbReference type="SUPFAM" id="SSF50998">
    <property type="entry name" value="Quinoprotein alcohol dehydrogenase-like"/>
    <property type="match status" value="1"/>
</dbReference>
<reference evidence="3" key="2">
    <citation type="submission" date="2021-04" db="EMBL/GenBank/DDBJ databases">
        <authorList>
            <person name="Gilroy R."/>
        </authorList>
    </citation>
    <scope>NUCLEOTIDE SEQUENCE</scope>
    <source>
        <strain evidence="3">1193</strain>
    </source>
</reference>
<dbReference type="Pfam" id="PF01011">
    <property type="entry name" value="PQQ"/>
    <property type="match status" value="1"/>
</dbReference>
<gene>
    <name evidence="3" type="ORF">H9854_00440</name>
</gene>
<evidence type="ECO:0000259" key="2">
    <source>
        <dbReference type="Pfam" id="PF01011"/>
    </source>
</evidence>
<dbReference type="InterPro" id="IPR011047">
    <property type="entry name" value="Quinoprotein_ADH-like_sf"/>
</dbReference>
<comment type="caution">
    <text evidence="3">The sequence shown here is derived from an EMBL/GenBank/DDBJ whole genome shotgun (WGS) entry which is preliminary data.</text>
</comment>
<reference evidence="3" key="1">
    <citation type="journal article" date="2021" name="PeerJ">
        <title>Extensive microbial diversity within the chicken gut microbiome revealed by metagenomics and culture.</title>
        <authorList>
            <person name="Gilroy R."/>
            <person name="Ravi A."/>
            <person name="Getino M."/>
            <person name="Pursley I."/>
            <person name="Horton D.L."/>
            <person name="Alikhan N.F."/>
            <person name="Baker D."/>
            <person name="Gharbi K."/>
            <person name="Hall N."/>
            <person name="Watson M."/>
            <person name="Adriaenssens E.M."/>
            <person name="Foster-Nyarko E."/>
            <person name="Jarju S."/>
            <person name="Secka A."/>
            <person name="Antonio M."/>
            <person name="Oren A."/>
            <person name="Chaudhuri R.R."/>
            <person name="La Ragione R."/>
            <person name="Hildebrand F."/>
            <person name="Pallen M.J."/>
        </authorList>
    </citation>
    <scope>NUCLEOTIDE SEQUENCE</scope>
    <source>
        <strain evidence="3">1193</strain>
    </source>
</reference>
<evidence type="ECO:0000313" key="4">
    <source>
        <dbReference type="Proteomes" id="UP000824248"/>
    </source>
</evidence>
<dbReference type="EMBL" id="DXFC01000016">
    <property type="protein sequence ID" value="HIX60700.1"/>
    <property type="molecule type" value="Genomic_DNA"/>
</dbReference>
<dbReference type="AlphaFoldDB" id="A0A9D2B4E0"/>
<keyword evidence="1" id="KW-0732">Signal</keyword>
<proteinExistence type="predicted"/>
<feature type="non-terminal residue" evidence="3">
    <location>
        <position position="104"/>
    </location>
</feature>
<accession>A0A9D2B4E0</accession>
<organism evidence="3 4">
    <name type="scientific">Candidatus Halomonas stercoripullorum</name>
    <dbReference type="NCBI Taxonomy" id="2838617"/>
    <lineage>
        <taxon>Bacteria</taxon>
        <taxon>Pseudomonadati</taxon>
        <taxon>Pseudomonadota</taxon>
        <taxon>Gammaproteobacteria</taxon>
        <taxon>Oceanospirillales</taxon>
        <taxon>Halomonadaceae</taxon>
        <taxon>Halomonas</taxon>
    </lineage>
</organism>
<sequence length="104" mass="11675">MLRMTGYALAAAGFLAVSVAQANQNQLELQQNPELWATQLGNYQGHRFSELDQINKENVNELRSVWQFSTGVLRGHEGGPLYVGDGRLYIHTPFPNKIFALDLE</sequence>
<feature type="chain" id="PRO_5038669611" evidence="1">
    <location>
        <begin position="23"/>
        <end position="104"/>
    </location>
</feature>
<evidence type="ECO:0000256" key="1">
    <source>
        <dbReference type="SAM" id="SignalP"/>
    </source>
</evidence>
<protein>
    <submittedName>
        <fullName evidence="3">PQQ-dependent dehydrogenase, methanol/ethanol family</fullName>
    </submittedName>
</protein>
<feature type="signal peptide" evidence="1">
    <location>
        <begin position="1"/>
        <end position="22"/>
    </location>
</feature>
<dbReference type="Gene3D" id="2.140.10.10">
    <property type="entry name" value="Quinoprotein alcohol dehydrogenase-like superfamily"/>
    <property type="match status" value="1"/>
</dbReference>
<dbReference type="InterPro" id="IPR002372">
    <property type="entry name" value="PQQ_rpt_dom"/>
</dbReference>
<feature type="domain" description="Pyrrolo-quinoline quinone repeat" evidence="2">
    <location>
        <begin position="36"/>
        <end position="102"/>
    </location>
</feature>
<name>A0A9D2B4E0_9GAMM</name>